<dbReference type="AlphaFoldDB" id="A0A9X4XBG3"/>
<dbReference type="Pfam" id="PF02417">
    <property type="entry name" value="Chromate_transp"/>
    <property type="match status" value="1"/>
</dbReference>
<name>A0A9X4XBG3_9FIRM</name>
<feature type="transmembrane region" description="Helical" evidence="7">
    <location>
        <begin position="70"/>
        <end position="98"/>
    </location>
</feature>
<feature type="transmembrane region" description="Helical" evidence="7">
    <location>
        <begin position="147"/>
        <end position="162"/>
    </location>
</feature>
<keyword evidence="3" id="KW-1003">Cell membrane</keyword>
<dbReference type="OrthoDB" id="9788907at2"/>
<evidence type="ECO:0000256" key="6">
    <source>
        <dbReference type="ARBA" id="ARBA00023136"/>
    </source>
</evidence>
<organism evidence="8 9">
    <name type="scientific">Turicibacter sanguinis</name>
    <dbReference type="NCBI Taxonomy" id="154288"/>
    <lineage>
        <taxon>Bacteria</taxon>
        <taxon>Bacillati</taxon>
        <taxon>Bacillota</taxon>
        <taxon>Erysipelotrichia</taxon>
        <taxon>Erysipelotrichales</taxon>
        <taxon>Turicibacteraceae</taxon>
        <taxon>Turicibacter</taxon>
    </lineage>
</organism>
<evidence type="ECO:0000256" key="1">
    <source>
        <dbReference type="ARBA" id="ARBA00004651"/>
    </source>
</evidence>
<protein>
    <submittedName>
        <fullName evidence="8">Chromate transporter</fullName>
    </submittedName>
</protein>
<evidence type="ECO:0000256" key="4">
    <source>
        <dbReference type="ARBA" id="ARBA00022692"/>
    </source>
</evidence>
<evidence type="ECO:0000256" key="7">
    <source>
        <dbReference type="SAM" id="Phobius"/>
    </source>
</evidence>
<evidence type="ECO:0000256" key="2">
    <source>
        <dbReference type="ARBA" id="ARBA00005262"/>
    </source>
</evidence>
<accession>A0A9X4XBG3</accession>
<evidence type="ECO:0000256" key="5">
    <source>
        <dbReference type="ARBA" id="ARBA00022989"/>
    </source>
</evidence>
<dbReference type="InterPro" id="IPR052518">
    <property type="entry name" value="CHR_Transporter"/>
</dbReference>
<gene>
    <name evidence="8" type="ORF">GMA92_02845</name>
</gene>
<dbReference type="InterPro" id="IPR003370">
    <property type="entry name" value="Chromate_transpt"/>
</dbReference>
<comment type="subcellular location">
    <subcellularLocation>
        <location evidence="1">Cell membrane</location>
        <topology evidence="1">Multi-pass membrane protein</topology>
    </subcellularLocation>
</comment>
<keyword evidence="4 7" id="KW-0812">Transmembrane</keyword>
<dbReference type="PANTHER" id="PTHR43663:SF1">
    <property type="entry name" value="CHROMATE TRANSPORTER"/>
    <property type="match status" value="1"/>
</dbReference>
<dbReference type="GO" id="GO:0015109">
    <property type="term" value="F:chromate transmembrane transporter activity"/>
    <property type="evidence" value="ECO:0007669"/>
    <property type="project" value="InterPro"/>
</dbReference>
<dbReference type="PANTHER" id="PTHR43663">
    <property type="entry name" value="CHROMATE TRANSPORT PROTEIN-RELATED"/>
    <property type="match status" value="1"/>
</dbReference>
<proteinExistence type="inferred from homology"/>
<dbReference type="GeneID" id="60059082"/>
<sequence>MIYLKLFLSFFQIGLFSFGGGYAALPLIEEQVVVQNGWLSMTGFTDIITISQMTPGPIAINAATFVGMQIAGLLGAIIATMGCVSPSCIIVLTLAFLYQRYKELPIIKGILFGLRPAVVALIASAGVSIICLSFFGEEIWPPNLNHLQVVSVILFILSLIGLRKFKLNPITVMLIAGGISVILQFI</sequence>
<feature type="transmembrane region" description="Helical" evidence="7">
    <location>
        <begin position="167"/>
        <end position="185"/>
    </location>
</feature>
<dbReference type="EMBL" id="WMQE01000004">
    <property type="protein sequence ID" value="MTK20376.1"/>
    <property type="molecule type" value="Genomic_DNA"/>
</dbReference>
<comment type="caution">
    <text evidence="8">The sequence shown here is derived from an EMBL/GenBank/DDBJ whole genome shotgun (WGS) entry which is preliminary data.</text>
</comment>
<keyword evidence="5 7" id="KW-1133">Transmembrane helix</keyword>
<dbReference type="Proteomes" id="UP000487649">
    <property type="component" value="Unassembled WGS sequence"/>
</dbReference>
<dbReference type="RefSeq" id="WP_006785011.1">
    <property type="nucleotide sequence ID" value="NZ_CAJJOK010000022.1"/>
</dbReference>
<evidence type="ECO:0000313" key="9">
    <source>
        <dbReference type="Proteomes" id="UP000487649"/>
    </source>
</evidence>
<reference evidence="8 9" key="1">
    <citation type="journal article" date="2019" name="Nat. Med.">
        <title>A library of human gut bacterial isolates paired with longitudinal multiomics data enables mechanistic microbiome research.</title>
        <authorList>
            <person name="Poyet M."/>
            <person name="Groussin M."/>
            <person name="Gibbons S.M."/>
            <person name="Avila-Pacheco J."/>
            <person name="Jiang X."/>
            <person name="Kearney S.M."/>
            <person name="Perrotta A.R."/>
            <person name="Berdy B."/>
            <person name="Zhao S."/>
            <person name="Lieberman T.D."/>
            <person name="Swanson P.K."/>
            <person name="Smith M."/>
            <person name="Roesemann S."/>
            <person name="Alexander J.E."/>
            <person name="Rich S.A."/>
            <person name="Livny J."/>
            <person name="Vlamakis H."/>
            <person name="Clish C."/>
            <person name="Bullock K."/>
            <person name="Deik A."/>
            <person name="Scott J."/>
            <person name="Pierce K.A."/>
            <person name="Xavier R.J."/>
            <person name="Alm E.J."/>
        </authorList>
    </citation>
    <scope>NUCLEOTIDE SEQUENCE [LARGE SCALE GENOMIC DNA]</scope>
    <source>
        <strain evidence="8 9">BIOML-A198</strain>
    </source>
</reference>
<dbReference type="GO" id="GO:0005886">
    <property type="term" value="C:plasma membrane"/>
    <property type="evidence" value="ECO:0007669"/>
    <property type="project" value="UniProtKB-SubCell"/>
</dbReference>
<feature type="transmembrane region" description="Helical" evidence="7">
    <location>
        <begin position="110"/>
        <end position="135"/>
    </location>
</feature>
<comment type="similarity">
    <text evidence="2">Belongs to the chromate ion transporter (CHR) (TC 2.A.51) family.</text>
</comment>
<evidence type="ECO:0000256" key="3">
    <source>
        <dbReference type="ARBA" id="ARBA00022475"/>
    </source>
</evidence>
<keyword evidence="6 7" id="KW-0472">Membrane</keyword>
<evidence type="ECO:0000313" key="8">
    <source>
        <dbReference type="EMBL" id="MTK20376.1"/>
    </source>
</evidence>